<dbReference type="Proteomes" id="UP000299102">
    <property type="component" value="Unassembled WGS sequence"/>
</dbReference>
<accession>A0A4C1TTH1</accession>
<evidence type="ECO:0000313" key="1">
    <source>
        <dbReference type="EMBL" id="GBP17315.1"/>
    </source>
</evidence>
<evidence type="ECO:0000313" key="2">
    <source>
        <dbReference type="Proteomes" id="UP000299102"/>
    </source>
</evidence>
<dbReference type="EMBL" id="BGZK01000086">
    <property type="protein sequence ID" value="GBP17315.1"/>
    <property type="molecule type" value="Genomic_DNA"/>
</dbReference>
<protein>
    <submittedName>
        <fullName evidence="1">Uncharacterized protein</fullName>
    </submittedName>
</protein>
<dbReference type="OrthoDB" id="8063408at2759"/>
<organism evidence="1 2">
    <name type="scientific">Eumeta variegata</name>
    <name type="common">Bagworm moth</name>
    <name type="synonym">Eumeta japonica</name>
    <dbReference type="NCBI Taxonomy" id="151549"/>
    <lineage>
        <taxon>Eukaryota</taxon>
        <taxon>Metazoa</taxon>
        <taxon>Ecdysozoa</taxon>
        <taxon>Arthropoda</taxon>
        <taxon>Hexapoda</taxon>
        <taxon>Insecta</taxon>
        <taxon>Pterygota</taxon>
        <taxon>Neoptera</taxon>
        <taxon>Endopterygota</taxon>
        <taxon>Lepidoptera</taxon>
        <taxon>Glossata</taxon>
        <taxon>Ditrysia</taxon>
        <taxon>Tineoidea</taxon>
        <taxon>Psychidae</taxon>
        <taxon>Oiketicinae</taxon>
        <taxon>Eumeta</taxon>
    </lineage>
</organism>
<reference evidence="1 2" key="1">
    <citation type="journal article" date="2019" name="Commun. Biol.">
        <title>The bagworm genome reveals a unique fibroin gene that provides high tensile strength.</title>
        <authorList>
            <person name="Kono N."/>
            <person name="Nakamura H."/>
            <person name="Ohtoshi R."/>
            <person name="Tomita M."/>
            <person name="Numata K."/>
            <person name="Arakawa K."/>
        </authorList>
    </citation>
    <scope>NUCLEOTIDE SEQUENCE [LARGE SCALE GENOMIC DNA]</scope>
</reference>
<sequence>MSSRQRKHEVDSFCFICGEFVKLHMLHSHLDEFKDEVGAYSEEQGERFHQDVEELPSIKIWAMANIIFRNDDMAVRQAELATLTVTSVDEICVA</sequence>
<gene>
    <name evidence="1" type="ORF">EVAR_17803_1</name>
</gene>
<comment type="caution">
    <text evidence="1">The sequence shown here is derived from an EMBL/GenBank/DDBJ whole genome shotgun (WGS) entry which is preliminary data.</text>
</comment>
<proteinExistence type="predicted"/>
<keyword evidence="2" id="KW-1185">Reference proteome</keyword>
<name>A0A4C1TTH1_EUMVA</name>
<dbReference type="AlphaFoldDB" id="A0A4C1TTH1"/>